<comment type="similarity">
    <text evidence="1 4">Belongs to the thiolase-like superfamily. Beta-ketoacyl-ACP synthases family.</text>
</comment>
<keyword evidence="2 4" id="KW-0808">Transferase</keyword>
<keyword evidence="3" id="KW-0012">Acyltransferase</keyword>
<dbReference type="Pfam" id="PF02801">
    <property type="entry name" value="Ketoacyl-synt_C"/>
    <property type="match status" value="1"/>
</dbReference>
<dbReference type="PROSITE" id="PS52004">
    <property type="entry name" value="KS3_2"/>
    <property type="match status" value="1"/>
</dbReference>
<dbReference type="SMART" id="SM00825">
    <property type="entry name" value="PKS_KS"/>
    <property type="match status" value="1"/>
</dbReference>
<dbReference type="Gene3D" id="3.40.47.10">
    <property type="match status" value="2"/>
</dbReference>
<evidence type="ECO:0000256" key="3">
    <source>
        <dbReference type="ARBA" id="ARBA00023315"/>
    </source>
</evidence>
<evidence type="ECO:0000256" key="2">
    <source>
        <dbReference type="ARBA" id="ARBA00022679"/>
    </source>
</evidence>
<evidence type="ECO:0000313" key="6">
    <source>
        <dbReference type="EMBL" id="CAM58799.1"/>
    </source>
</evidence>
<dbReference type="EMBL" id="AM501485">
    <property type="protein sequence ID" value="CAM58799.1"/>
    <property type="molecule type" value="Genomic_DNA"/>
</dbReference>
<dbReference type="InterPro" id="IPR020841">
    <property type="entry name" value="PKS_Beta-ketoAc_synthase_dom"/>
</dbReference>
<organism evidence="6">
    <name type="scientific">Streptomyces sp. A2991200</name>
    <dbReference type="NCBI Taxonomy" id="431672"/>
    <lineage>
        <taxon>Bacteria</taxon>
        <taxon>Bacillati</taxon>
        <taxon>Actinomycetota</taxon>
        <taxon>Actinomycetes</taxon>
        <taxon>Kitasatosporales</taxon>
        <taxon>Streptomycetaceae</taxon>
        <taxon>Streptomyces</taxon>
    </lineage>
</organism>
<feature type="domain" description="Ketosynthase family 3 (KS3)" evidence="5">
    <location>
        <begin position="1"/>
        <end position="401"/>
    </location>
</feature>
<dbReference type="PANTHER" id="PTHR11712">
    <property type="entry name" value="POLYKETIDE SYNTHASE-RELATED"/>
    <property type="match status" value="1"/>
</dbReference>
<dbReference type="CDD" id="cd00832">
    <property type="entry name" value="CLF"/>
    <property type="match status" value="1"/>
</dbReference>
<dbReference type="FunFam" id="3.40.47.10:FF:000089">
    <property type="entry name" value="Putative polyketide beta-ketoacyl synthase 2"/>
    <property type="match status" value="1"/>
</dbReference>
<evidence type="ECO:0000256" key="1">
    <source>
        <dbReference type="ARBA" id="ARBA00008467"/>
    </source>
</evidence>
<name>B1GSN2_9ACTN</name>
<protein>
    <submittedName>
        <fullName evidence="6">BenB protein</fullName>
    </submittedName>
</protein>
<dbReference type="Pfam" id="PF00109">
    <property type="entry name" value="ketoacyl-synt"/>
    <property type="match status" value="1"/>
</dbReference>
<evidence type="ECO:0000259" key="5">
    <source>
        <dbReference type="PROSITE" id="PS52004"/>
    </source>
</evidence>
<sequence>MTVITGLGVVAPTGVGLDDYWATTLAGKSGIDRIRRFDPSGYTAQLAGQVDDFEATDHVPSKLLAQTDRMTHFAFAGANMALADAHVDLADFPEYERAVVTANSSGGVEYGQHELQKMWSGGPMRVSAYMSVAWFYAATTGQLSIHHGLRGPCGLIATEQAGGLDALGHARRLLRRGARIAVTGGTDAPLSPASMVAQLATGLLSSNPDPTAAYLPFDDRAAGYVPGEGGAIMIMEPAEHALRRGAERIYGEIAGYAATFDPAPGTGRGPTLGRAIRNALDDARIAPSEVDLVFADGSGTPAMDRAEAEALTEVFGPRGVPVTVPKAATGRMYSGGGALDVATALLAMRDGVAPPTPHVTELASDCPLDLVRTEPRELPIRHALVCARGVGGFNAALVLRRGDLTTPEH</sequence>
<dbReference type="InterPro" id="IPR000794">
    <property type="entry name" value="Beta-ketoacyl_synthase"/>
</dbReference>
<dbReference type="AlphaFoldDB" id="B1GSN2"/>
<dbReference type="InterPro" id="IPR016039">
    <property type="entry name" value="Thiolase-like"/>
</dbReference>
<dbReference type="GO" id="GO:0006633">
    <property type="term" value="P:fatty acid biosynthetic process"/>
    <property type="evidence" value="ECO:0007669"/>
    <property type="project" value="TreeGrafter"/>
</dbReference>
<dbReference type="InterPro" id="IPR014030">
    <property type="entry name" value="Ketoacyl_synth_N"/>
</dbReference>
<dbReference type="PANTHER" id="PTHR11712:SF322">
    <property type="entry name" value="POLYKETIDE BETA-KETOACYL SYNTHASE 2-RELATED"/>
    <property type="match status" value="1"/>
</dbReference>
<gene>
    <name evidence="6" type="primary">benB</name>
</gene>
<dbReference type="SUPFAM" id="SSF53901">
    <property type="entry name" value="Thiolase-like"/>
    <property type="match status" value="2"/>
</dbReference>
<proteinExistence type="inferred from homology"/>
<reference evidence="6" key="1">
    <citation type="journal article" date="2007" name="J. Am. Chem. Soc.">
        <title>Molecular analysis of the benastatin biosynthetic pathway and genetic engineering of altered fatty acid-polyketide hybrids.</title>
        <authorList>
            <person name="Xu Z."/>
            <person name="Schenk A."/>
            <person name="Hertweck C."/>
        </authorList>
    </citation>
    <scope>NUCLEOTIDE SEQUENCE</scope>
</reference>
<dbReference type="GO" id="GO:0004315">
    <property type="term" value="F:3-oxoacyl-[acyl-carrier-protein] synthase activity"/>
    <property type="evidence" value="ECO:0007669"/>
    <property type="project" value="TreeGrafter"/>
</dbReference>
<dbReference type="InterPro" id="IPR014031">
    <property type="entry name" value="Ketoacyl_synth_C"/>
</dbReference>
<evidence type="ECO:0000256" key="4">
    <source>
        <dbReference type="RuleBase" id="RU003694"/>
    </source>
</evidence>
<accession>B1GSN2</accession>